<dbReference type="Proteomes" id="UP000233551">
    <property type="component" value="Unassembled WGS sequence"/>
</dbReference>
<proteinExistence type="predicted"/>
<accession>A0A2I0JIC2</accession>
<evidence type="ECO:0000313" key="2">
    <source>
        <dbReference type="Proteomes" id="UP000233551"/>
    </source>
</evidence>
<protein>
    <submittedName>
        <fullName evidence="1">Uncharacterized protein</fullName>
    </submittedName>
</protein>
<sequence>MSSSGRQVKWDLVPITFSALTRIRPTWKPFSPSVPPSPLSLSPLSSLAVSAKADIGGGLTPPITLSVLRSPPEIRPFCWNLQPGIPAPLSRFLCSAPCLDQRLLRYLIPHARSPNLVARAGFWSFSSFSLNEG</sequence>
<comment type="caution">
    <text evidence="1">The sequence shown here is derived from an EMBL/GenBank/DDBJ whole genome shotgun (WGS) entry which is preliminary data.</text>
</comment>
<reference evidence="1 2" key="1">
    <citation type="submission" date="2017-11" db="EMBL/GenBank/DDBJ databases">
        <title>De-novo sequencing of pomegranate (Punica granatum L.) genome.</title>
        <authorList>
            <person name="Akparov Z."/>
            <person name="Amiraslanov A."/>
            <person name="Hajiyeva S."/>
            <person name="Abbasov M."/>
            <person name="Kaur K."/>
            <person name="Hamwieh A."/>
            <person name="Solovyev V."/>
            <person name="Salamov A."/>
            <person name="Braich B."/>
            <person name="Kosarev P."/>
            <person name="Mahmoud A."/>
            <person name="Hajiyev E."/>
            <person name="Babayeva S."/>
            <person name="Izzatullayeva V."/>
            <person name="Mammadov A."/>
            <person name="Mammadov A."/>
            <person name="Sharifova S."/>
            <person name="Ojaghi J."/>
            <person name="Eynullazada K."/>
            <person name="Bayramov B."/>
            <person name="Abdulazimova A."/>
            <person name="Shahmuradov I."/>
        </authorList>
    </citation>
    <scope>NUCLEOTIDE SEQUENCE [LARGE SCALE GENOMIC DNA]</scope>
    <source>
        <strain evidence="2">cv. AG2017</strain>
        <tissue evidence="1">Leaf</tissue>
    </source>
</reference>
<name>A0A2I0JIC2_PUNGR</name>
<dbReference type="EMBL" id="PGOL01001646">
    <property type="protein sequence ID" value="PKI56009.1"/>
    <property type="molecule type" value="Genomic_DNA"/>
</dbReference>
<organism evidence="1 2">
    <name type="scientific">Punica granatum</name>
    <name type="common">Pomegranate</name>
    <dbReference type="NCBI Taxonomy" id="22663"/>
    <lineage>
        <taxon>Eukaryota</taxon>
        <taxon>Viridiplantae</taxon>
        <taxon>Streptophyta</taxon>
        <taxon>Embryophyta</taxon>
        <taxon>Tracheophyta</taxon>
        <taxon>Spermatophyta</taxon>
        <taxon>Magnoliopsida</taxon>
        <taxon>eudicotyledons</taxon>
        <taxon>Gunneridae</taxon>
        <taxon>Pentapetalae</taxon>
        <taxon>rosids</taxon>
        <taxon>malvids</taxon>
        <taxon>Myrtales</taxon>
        <taxon>Lythraceae</taxon>
        <taxon>Punica</taxon>
    </lineage>
</organism>
<gene>
    <name evidence="1" type="ORF">CRG98_023596</name>
</gene>
<keyword evidence="2" id="KW-1185">Reference proteome</keyword>
<dbReference type="AlphaFoldDB" id="A0A2I0JIC2"/>
<evidence type="ECO:0000313" key="1">
    <source>
        <dbReference type="EMBL" id="PKI56009.1"/>
    </source>
</evidence>